<dbReference type="SUPFAM" id="SSF63491">
    <property type="entry name" value="BAG domain"/>
    <property type="match status" value="1"/>
</dbReference>
<dbReference type="Pfam" id="PF02179">
    <property type="entry name" value="BAG"/>
    <property type="match status" value="1"/>
</dbReference>
<dbReference type="PROSITE" id="PS51035">
    <property type="entry name" value="BAG"/>
    <property type="match status" value="1"/>
</dbReference>
<dbReference type="Proteomes" id="UP000607653">
    <property type="component" value="Unassembled WGS sequence"/>
</dbReference>
<organism evidence="4 5">
    <name type="scientific">Nelumbo nucifera</name>
    <name type="common">Sacred lotus</name>
    <dbReference type="NCBI Taxonomy" id="4432"/>
    <lineage>
        <taxon>Eukaryota</taxon>
        <taxon>Viridiplantae</taxon>
        <taxon>Streptophyta</taxon>
        <taxon>Embryophyta</taxon>
        <taxon>Tracheophyta</taxon>
        <taxon>Spermatophyta</taxon>
        <taxon>Magnoliopsida</taxon>
        <taxon>Proteales</taxon>
        <taxon>Nelumbonaceae</taxon>
        <taxon>Nelumbo</taxon>
    </lineage>
</organism>
<gene>
    <name evidence="4" type="ORF">HUJ06_004437</name>
</gene>
<reference evidence="4 5" key="1">
    <citation type="journal article" date="2020" name="Mol. Biol. Evol.">
        <title>Distinct Expression and Methylation Patterns for Genes with Different Fates following a Single Whole-Genome Duplication in Flowering Plants.</title>
        <authorList>
            <person name="Shi T."/>
            <person name="Rahmani R.S."/>
            <person name="Gugger P.F."/>
            <person name="Wang M."/>
            <person name="Li H."/>
            <person name="Zhang Y."/>
            <person name="Li Z."/>
            <person name="Wang Q."/>
            <person name="Van de Peer Y."/>
            <person name="Marchal K."/>
            <person name="Chen J."/>
        </authorList>
    </citation>
    <scope>NUCLEOTIDE SEQUENCE [LARGE SCALE GENOMIC DNA]</scope>
    <source>
        <tissue evidence="4">Leaf</tissue>
    </source>
</reference>
<dbReference type="FunFam" id="1.20.58.120:FF:000010">
    <property type="entry name" value="BAG family molecular chaperone regulator 6"/>
    <property type="match status" value="1"/>
</dbReference>
<evidence type="ECO:0000313" key="4">
    <source>
        <dbReference type="EMBL" id="DAD46207.1"/>
    </source>
</evidence>
<dbReference type="GO" id="GO:0051087">
    <property type="term" value="F:protein-folding chaperone binding"/>
    <property type="evidence" value="ECO:0007669"/>
    <property type="project" value="InterPro"/>
</dbReference>
<proteinExistence type="predicted"/>
<dbReference type="Pfam" id="PF00612">
    <property type="entry name" value="IQ"/>
    <property type="match status" value="1"/>
</dbReference>
<dbReference type="SMART" id="SM00015">
    <property type="entry name" value="IQ"/>
    <property type="match status" value="1"/>
</dbReference>
<evidence type="ECO:0000313" key="5">
    <source>
        <dbReference type="Proteomes" id="UP000607653"/>
    </source>
</evidence>
<keyword evidence="5" id="KW-1185">Reference proteome</keyword>
<comment type="caution">
    <text evidence="4">The sequence shown here is derived from an EMBL/GenBank/DDBJ whole genome shotgun (WGS) entry which is preliminary data.</text>
</comment>
<feature type="region of interest" description="Disordered" evidence="2">
    <location>
        <begin position="209"/>
        <end position="268"/>
    </location>
</feature>
<evidence type="ECO:0000256" key="1">
    <source>
        <dbReference type="ARBA" id="ARBA00023186"/>
    </source>
</evidence>
<feature type="domain" description="BAG" evidence="3">
    <location>
        <begin position="73"/>
        <end position="150"/>
    </location>
</feature>
<sequence>MENPFFRNYWSSTHPRYCSPNLRIIPVSHHMKSPSTNVISIPIRFVSEEKRPAAALKIQKCFRGFLIRKNVKKIIEIKKEVDEVEQRISRRKTVDLIRTDAKEQLRVNETLMSLLFRLDSVRGVDSGVRECRKKVIKKAIALQEKMDAIVAGDQAATVVDGVGSNGQILGGDDGVGSSSGDSYMIDSVDREQQSEDTIQTLALRVGPEENCDAQVETQDAERETSGSGSVETLQDIYPTPLAGGDVTEETTETEKPKESSEKSHENLIKEGKEGRTEKEVNGMEIQQYETKSEGCVTVDEKENREENVSNRKMMERMIEDNGRLMELMTELFERNAEQSRLMSSLTQMVQQLEKAFMCERLKRKKTRRGRQRAQLRDMIPHLALENRGVRGGNPIEHQNY</sequence>
<dbReference type="EMBL" id="DUZY01000007">
    <property type="protein sequence ID" value="DAD46207.1"/>
    <property type="molecule type" value="Genomic_DNA"/>
</dbReference>
<dbReference type="AlphaFoldDB" id="A0A822ZMS8"/>
<keyword evidence="1" id="KW-0143">Chaperone</keyword>
<dbReference type="InterPro" id="IPR040400">
    <property type="entry name" value="BAG5/6/7/8"/>
</dbReference>
<accession>A0A822ZMS8</accession>
<evidence type="ECO:0000259" key="3">
    <source>
        <dbReference type="PROSITE" id="PS51035"/>
    </source>
</evidence>
<dbReference type="SMART" id="SM00264">
    <property type="entry name" value="BAG"/>
    <property type="match status" value="1"/>
</dbReference>
<feature type="compositionally biased region" description="Basic and acidic residues" evidence="2">
    <location>
        <begin position="252"/>
        <end position="268"/>
    </location>
</feature>
<dbReference type="InterPro" id="IPR000048">
    <property type="entry name" value="IQ_motif_EF-hand-BS"/>
</dbReference>
<dbReference type="InterPro" id="IPR036533">
    <property type="entry name" value="BAG_dom_sf"/>
</dbReference>
<evidence type="ECO:0000256" key="2">
    <source>
        <dbReference type="SAM" id="MobiDB-lite"/>
    </source>
</evidence>
<dbReference type="PANTHER" id="PTHR33322">
    <property type="entry name" value="BAG DOMAIN CONTAINING PROTEIN, EXPRESSED"/>
    <property type="match status" value="1"/>
</dbReference>
<dbReference type="InterPro" id="IPR003103">
    <property type="entry name" value="BAG_domain"/>
</dbReference>
<dbReference type="Gene3D" id="1.20.58.120">
    <property type="entry name" value="BAG domain"/>
    <property type="match status" value="1"/>
</dbReference>
<dbReference type="PROSITE" id="PS50096">
    <property type="entry name" value="IQ"/>
    <property type="match status" value="1"/>
</dbReference>
<name>A0A822ZMS8_NELNU</name>
<dbReference type="PANTHER" id="PTHR33322:SF4">
    <property type="entry name" value="BAG DOMAIN CONTAINING PROTEIN, EXPRESSED"/>
    <property type="match status" value="1"/>
</dbReference>
<protein>
    <recommendedName>
        <fullName evidence="3">BAG domain-containing protein</fullName>
    </recommendedName>
</protein>